<reference evidence="1 2" key="1">
    <citation type="submission" date="2018-01" db="EMBL/GenBank/DDBJ databases">
        <title>Genomic Encyclopedia of Type Strains, Phase III (KMG-III): the genomes of soil and plant-associated and newly described type strains.</title>
        <authorList>
            <person name="Whitman W."/>
        </authorList>
    </citation>
    <scope>NUCLEOTIDE SEQUENCE [LARGE SCALE GENOMIC DNA]</scope>
    <source>
        <strain evidence="1 2">JCM 18070</strain>
    </source>
</reference>
<sequence>MLSHHELSTLLLLKAATERIEPDCLELGTLCDLHLVEIEPPESGQPLLRVTARGDAVLRAFARAA</sequence>
<protein>
    <submittedName>
        <fullName evidence="1">Uncharacterized protein</fullName>
    </submittedName>
</protein>
<comment type="caution">
    <text evidence="1">The sequence shown here is derived from an EMBL/GenBank/DDBJ whole genome shotgun (WGS) entry which is preliminary data.</text>
</comment>
<dbReference type="Proteomes" id="UP000237381">
    <property type="component" value="Unassembled WGS sequence"/>
</dbReference>
<dbReference type="EMBL" id="PQGA01000006">
    <property type="protein sequence ID" value="POR51719.1"/>
    <property type="molecule type" value="Genomic_DNA"/>
</dbReference>
<dbReference type="OrthoDB" id="9034987at2"/>
<evidence type="ECO:0000313" key="1">
    <source>
        <dbReference type="EMBL" id="POR51719.1"/>
    </source>
</evidence>
<dbReference type="AlphaFoldDB" id="A0A2S4MAT1"/>
<evidence type="ECO:0000313" key="2">
    <source>
        <dbReference type="Proteomes" id="UP000237381"/>
    </source>
</evidence>
<name>A0A2S4MAT1_9BURK</name>
<organism evidence="1 2">
    <name type="scientific">Paraburkholderia eburnea</name>
    <dbReference type="NCBI Taxonomy" id="1189126"/>
    <lineage>
        <taxon>Bacteria</taxon>
        <taxon>Pseudomonadati</taxon>
        <taxon>Pseudomonadota</taxon>
        <taxon>Betaproteobacteria</taxon>
        <taxon>Burkholderiales</taxon>
        <taxon>Burkholderiaceae</taxon>
        <taxon>Paraburkholderia</taxon>
    </lineage>
</organism>
<dbReference type="RefSeq" id="WP_103704952.1">
    <property type="nucleotide sequence ID" value="NZ_PQGA01000006.1"/>
</dbReference>
<accession>A0A2S4MAT1</accession>
<proteinExistence type="predicted"/>
<keyword evidence="2" id="KW-1185">Reference proteome</keyword>
<gene>
    <name evidence="1" type="ORF">B0G62_106253</name>
</gene>